<evidence type="ECO:0000313" key="2">
    <source>
        <dbReference type="Proteomes" id="UP000593567"/>
    </source>
</evidence>
<comment type="caution">
    <text evidence="1">The sequence shown here is derived from an EMBL/GenBank/DDBJ whole genome shotgun (WGS) entry which is preliminary data.</text>
</comment>
<protein>
    <submittedName>
        <fullName evidence="1">Uncharacterized protein</fullName>
    </submittedName>
</protein>
<evidence type="ECO:0000313" key="1">
    <source>
        <dbReference type="EMBL" id="KAF6024144.1"/>
    </source>
</evidence>
<keyword evidence="2" id="KW-1185">Reference proteome</keyword>
<accession>A0A7J7JEU7</accession>
<dbReference type="AlphaFoldDB" id="A0A7J7JEU7"/>
<dbReference type="EMBL" id="VXIV02002612">
    <property type="protein sequence ID" value="KAF6024144.1"/>
    <property type="molecule type" value="Genomic_DNA"/>
</dbReference>
<name>A0A7J7JEU7_BUGNE</name>
<proteinExistence type="predicted"/>
<sequence>MYVIRKSTCILVLIGYYNKCWQLSLNHKLFGSNSRSDFHKQSLDRFDVLAKQTKVEKENDRLYSSSPVVSIARCV</sequence>
<dbReference type="Proteomes" id="UP000593567">
    <property type="component" value="Unassembled WGS sequence"/>
</dbReference>
<gene>
    <name evidence="1" type="ORF">EB796_017539</name>
</gene>
<reference evidence="1" key="1">
    <citation type="submission" date="2020-06" db="EMBL/GenBank/DDBJ databases">
        <title>Draft genome of Bugula neritina, a colonial animal packing powerful symbionts and potential medicines.</title>
        <authorList>
            <person name="Rayko M."/>
        </authorList>
    </citation>
    <scope>NUCLEOTIDE SEQUENCE [LARGE SCALE GENOMIC DNA]</scope>
    <source>
        <strain evidence="1">Kwan_BN1</strain>
    </source>
</reference>
<organism evidence="1 2">
    <name type="scientific">Bugula neritina</name>
    <name type="common">Brown bryozoan</name>
    <name type="synonym">Sertularia neritina</name>
    <dbReference type="NCBI Taxonomy" id="10212"/>
    <lineage>
        <taxon>Eukaryota</taxon>
        <taxon>Metazoa</taxon>
        <taxon>Spiralia</taxon>
        <taxon>Lophotrochozoa</taxon>
        <taxon>Bryozoa</taxon>
        <taxon>Gymnolaemata</taxon>
        <taxon>Cheilostomatida</taxon>
        <taxon>Flustrina</taxon>
        <taxon>Buguloidea</taxon>
        <taxon>Bugulidae</taxon>
        <taxon>Bugula</taxon>
    </lineage>
</organism>